<dbReference type="EMBL" id="KN832037">
    <property type="protein sequence ID" value="KIN96923.1"/>
    <property type="molecule type" value="Genomic_DNA"/>
</dbReference>
<evidence type="ECO:0000313" key="2">
    <source>
        <dbReference type="Proteomes" id="UP000054217"/>
    </source>
</evidence>
<evidence type="ECO:0000313" key="1">
    <source>
        <dbReference type="EMBL" id="KIN96923.1"/>
    </source>
</evidence>
<dbReference type="AlphaFoldDB" id="A0A0C3NNP9"/>
<dbReference type="Proteomes" id="UP000054217">
    <property type="component" value="Unassembled WGS sequence"/>
</dbReference>
<dbReference type="HOGENOM" id="CLU_2705867_0_0_1"/>
<reference evidence="2" key="2">
    <citation type="submission" date="2015-01" db="EMBL/GenBank/DDBJ databases">
        <title>Evolutionary Origins and Diversification of the Mycorrhizal Mutualists.</title>
        <authorList>
            <consortium name="DOE Joint Genome Institute"/>
            <consortium name="Mycorrhizal Genomics Consortium"/>
            <person name="Kohler A."/>
            <person name="Kuo A."/>
            <person name="Nagy L.G."/>
            <person name="Floudas D."/>
            <person name="Copeland A."/>
            <person name="Barry K.W."/>
            <person name="Cichocki N."/>
            <person name="Veneault-Fourrey C."/>
            <person name="LaButti K."/>
            <person name="Lindquist E.A."/>
            <person name="Lipzen A."/>
            <person name="Lundell T."/>
            <person name="Morin E."/>
            <person name="Murat C."/>
            <person name="Riley R."/>
            <person name="Ohm R."/>
            <person name="Sun H."/>
            <person name="Tunlid A."/>
            <person name="Henrissat B."/>
            <person name="Grigoriev I.V."/>
            <person name="Hibbett D.S."/>
            <person name="Martin F."/>
        </authorList>
    </citation>
    <scope>NUCLEOTIDE SEQUENCE [LARGE SCALE GENOMIC DNA]</scope>
    <source>
        <strain evidence="2">Marx 270</strain>
    </source>
</reference>
<reference evidence="1 2" key="1">
    <citation type="submission" date="2014-04" db="EMBL/GenBank/DDBJ databases">
        <authorList>
            <consortium name="DOE Joint Genome Institute"/>
            <person name="Kuo A."/>
            <person name="Kohler A."/>
            <person name="Costa M.D."/>
            <person name="Nagy L.G."/>
            <person name="Floudas D."/>
            <person name="Copeland A."/>
            <person name="Barry K.W."/>
            <person name="Cichocki N."/>
            <person name="Veneault-Fourrey C."/>
            <person name="LaButti K."/>
            <person name="Lindquist E.A."/>
            <person name="Lipzen A."/>
            <person name="Lundell T."/>
            <person name="Morin E."/>
            <person name="Murat C."/>
            <person name="Sun H."/>
            <person name="Tunlid A."/>
            <person name="Henrissat B."/>
            <person name="Grigoriev I.V."/>
            <person name="Hibbett D.S."/>
            <person name="Martin F."/>
            <person name="Nordberg H.P."/>
            <person name="Cantor M.N."/>
            <person name="Hua S.X."/>
        </authorList>
    </citation>
    <scope>NUCLEOTIDE SEQUENCE [LARGE SCALE GENOMIC DNA]</scope>
    <source>
        <strain evidence="1 2">Marx 270</strain>
    </source>
</reference>
<protein>
    <submittedName>
        <fullName evidence="1">Uncharacterized protein</fullName>
    </submittedName>
</protein>
<keyword evidence="2" id="KW-1185">Reference proteome</keyword>
<proteinExistence type="predicted"/>
<organism evidence="1 2">
    <name type="scientific">Pisolithus tinctorius Marx 270</name>
    <dbReference type="NCBI Taxonomy" id="870435"/>
    <lineage>
        <taxon>Eukaryota</taxon>
        <taxon>Fungi</taxon>
        <taxon>Dikarya</taxon>
        <taxon>Basidiomycota</taxon>
        <taxon>Agaricomycotina</taxon>
        <taxon>Agaricomycetes</taxon>
        <taxon>Agaricomycetidae</taxon>
        <taxon>Boletales</taxon>
        <taxon>Sclerodermatineae</taxon>
        <taxon>Pisolithaceae</taxon>
        <taxon>Pisolithus</taxon>
    </lineage>
</organism>
<accession>A0A0C3NNP9</accession>
<dbReference type="InParanoid" id="A0A0C3NNP9"/>
<gene>
    <name evidence="1" type="ORF">M404DRAFT_922967</name>
</gene>
<sequence length="73" mass="7929">MCTATRSQSQHDDPLTIASISQWVPHNRFSSGWCNCQFMAGINGDIAVVVMICAVVPSQRFVIPFSLTVPCAS</sequence>
<name>A0A0C3NNP9_PISTI</name>